<name>A0A229VUR9_9BIFI</name>
<proteinExistence type="predicted"/>
<gene>
    <name evidence="2" type="ORF">Tam10B_2378</name>
</gene>
<accession>A0A229VUR9</accession>
<reference evidence="2 3" key="1">
    <citation type="submission" date="2017-05" db="EMBL/GenBank/DDBJ databases">
        <title>Bifidobacterium vansinderenii sp. nov.</title>
        <authorList>
            <person name="Lugli G.A."/>
            <person name="Duranti S."/>
            <person name="Mangifesta M."/>
        </authorList>
    </citation>
    <scope>NUCLEOTIDE SEQUENCE [LARGE SCALE GENOMIC DNA]</scope>
    <source>
        <strain evidence="2 3">Tam10B</strain>
    </source>
</reference>
<dbReference type="EMBL" id="NEWD01000041">
    <property type="protein sequence ID" value="OXM99356.1"/>
    <property type="molecule type" value="Genomic_DNA"/>
</dbReference>
<evidence type="ECO:0000313" key="2">
    <source>
        <dbReference type="EMBL" id="OXM99356.1"/>
    </source>
</evidence>
<evidence type="ECO:0008006" key="4">
    <source>
        <dbReference type="Google" id="ProtNLM"/>
    </source>
</evidence>
<sequence length="515" mass="52294">MSRSSRSTTRRSRSVWGTVGKVVVSSITAIVLLAVFGLLSVVAPAGWLVDGADSQPGFRTVGVGQTTLQSYCPARMQLADTGSYGDSEYQISEGNITGKARFAAFGSMYSTAVTSLNGDNKQDTANIDLADSSKAFVHGSDIAADPLLLTAKMLEVGKGSGSAAASASWATEGDLRGVSAVQCASAQLRQSFLLPATQTGWTQQLVLANPSEKSTTVSMTMWGTGSAQAIASSTDSKVTVAGKSQTVVDISAAAPSQDGLYLSLTSSGAPVAAVVRVVHAEGLTPRGSDYASALPSAASTDATIAGIGAGQDVTVNLYSEQDGEVTLSWITDSGVTEAKKDSVSANTVKTISLGKAPDGTLGVRVQGSVAAYSSAISSESSDSQTDFSLMNGTVAVASGAIAVPDGVNATLALVNDSDKQTMVKLTGYGDDGTQKGEKDVTIDARKAVSVNPGDIADGVVAVTMDDDDASVVWSAMINVGAVNDAQLAGLGVIGSSSLMPAQAQVRTDQSLSVVR</sequence>
<keyword evidence="1" id="KW-1133">Transmembrane helix</keyword>
<feature type="transmembrane region" description="Helical" evidence="1">
    <location>
        <begin position="21"/>
        <end position="49"/>
    </location>
</feature>
<dbReference type="RefSeq" id="WP_093961474.1">
    <property type="nucleotide sequence ID" value="NZ_NEWD01000041.1"/>
</dbReference>
<evidence type="ECO:0000313" key="3">
    <source>
        <dbReference type="Proteomes" id="UP000215433"/>
    </source>
</evidence>
<dbReference type="Pfam" id="PF18986">
    <property type="entry name" value="DUF5719"/>
    <property type="match status" value="1"/>
</dbReference>
<evidence type="ECO:0000256" key="1">
    <source>
        <dbReference type="SAM" id="Phobius"/>
    </source>
</evidence>
<comment type="caution">
    <text evidence="2">The sequence shown here is derived from an EMBL/GenBank/DDBJ whole genome shotgun (WGS) entry which is preliminary data.</text>
</comment>
<dbReference type="Proteomes" id="UP000215433">
    <property type="component" value="Unassembled WGS sequence"/>
</dbReference>
<keyword evidence="3" id="KW-1185">Reference proteome</keyword>
<keyword evidence="1" id="KW-0472">Membrane</keyword>
<protein>
    <recommendedName>
        <fullName evidence="4">Organic solvents resistance ABC transporter permease</fullName>
    </recommendedName>
</protein>
<organism evidence="2 3">
    <name type="scientific">Bifidobacterium vansinderenii</name>
    <dbReference type="NCBI Taxonomy" id="1984871"/>
    <lineage>
        <taxon>Bacteria</taxon>
        <taxon>Bacillati</taxon>
        <taxon>Actinomycetota</taxon>
        <taxon>Actinomycetes</taxon>
        <taxon>Bifidobacteriales</taxon>
        <taxon>Bifidobacteriaceae</taxon>
        <taxon>Bifidobacterium</taxon>
    </lineage>
</organism>
<keyword evidence="1" id="KW-0812">Transmembrane</keyword>
<dbReference type="OrthoDB" id="3240451at2"/>
<dbReference type="AlphaFoldDB" id="A0A229VUR9"/>
<dbReference type="InterPro" id="IPR043777">
    <property type="entry name" value="DUF5719"/>
</dbReference>